<gene>
    <name evidence="1" type="ORF">P256_00370</name>
</gene>
<comment type="caution">
    <text evidence="1">The sequence shown here is derived from an EMBL/GenBank/DDBJ whole genome shotgun (WGS) entry which is preliminary data.</text>
</comment>
<protein>
    <recommendedName>
        <fullName evidence="3">Phosphoglycerate mutase</fullName>
    </recommendedName>
</protein>
<dbReference type="PATRIC" id="fig|1392540.3.peg.360"/>
<dbReference type="eggNOG" id="COG0406">
    <property type="taxonomic scope" value="Bacteria"/>
</dbReference>
<dbReference type="Gene3D" id="3.40.50.1240">
    <property type="entry name" value="Phosphoglycerate mutase-like"/>
    <property type="match status" value="1"/>
</dbReference>
<dbReference type="HOGENOM" id="CLU_085706_0_0_6"/>
<evidence type="ECO:0008006" key="3">
    <source>
        <dbReference type="Google" id="ProtNLM"/>
    </source>
</evidence>
<dbReference type="STRING" id="1392540.P256_00370"/>
<dbReference type="RefSeq" id="WP_023271973.1">
    <property type="nucleotide sequence ID" value="NZ_KI530712.1"/>
</dbReference>
<sequence length="245" mass="27215">MSLTLLPPTMLQAIELLPEKNIPVTLFTRHSIRDVTTKKGLAGYDLQLTLDGCQLAKAWGNFLSKMTQRHIVSCISSPIQRCLDTASLMIEGAKESAGSIVPVEVISQGLLVEPGSLVVDIEKASPFFQEKGALGFINGFISNELPGMKHASIGVCDILQLLYSRHPLYEAELALAVTHDTILAAILAFITKKSYLKECDWPNMMEGVFIWFEGDSFDTCILHWIWRGERGFISVEEIRAYKKSP</sequence>
<dbReference type="Pfam" id="PF00300">
    <property type="entry name" value="His_Phos_1"/>
    <property type="match status" value="1"/>
</dbReference>
<dbReference type="AlphaFoldDB" id="V2TU05"/>
<organism evidence="1 2">
    <name type="scientific">Acinetobacter nectaris CIP 110549</name>
    <dbReference type="NCBI Taxonomy" id="1392540"/>
    <lineage>
        <taxon>Bacteria</taxon>
        <taxon>Pseudomonadati</taxon>
        <taxon>Pseudomonadota</taxon>
        <taxon>Gammaproteobacteria</taxon>
        <taxon>Moraxellales</taxon>
        <taxon>Moraxellaceae</taxon>
        <taxon>Acinetobacter</taxon>
    </lineage>
</organism>
<dbReference type="EMBL" id="AYER01000002">
    <property type="protein sequence ID" value="ESK40942.1"/>
    <property type="molecule type" value="Genomic_DNA"/>
</dbReference>
<dbReference type="CDD" id="cd07040">
    <property type="entry name" value="HP"/>
    <property type="match status" value="1"/>
</dbReference>
<name>V2TU05_9GAMM</name>
<proteinExistence type="predicted"/>
<reference evidence="1 2" key="1">
    <citation type="submission" date="2013-10" db="EMBL/GenBank/DDBJ databases">
        <title>The Genome Sequence of Acinetobacter nectaris CIP 110549.</title>
        <authorList>
            <consortium name="The Broad Institute Genomics Platform"/>
            <consortium name="The Broad Institute Genome Sequencing Center for Infectious Disease"/>
            <person name="Cerqueira G."/>
            <person name="Feldgarden M."/>
            <person name="Courvalin P."/>
            <person name="Grillot-Courvalin C."/>
            <person name="Clermont D."/>
            <person name="Rocha E."/>
            <person name="Yoon E.-J."/>
            <person name="Nemec A."/>
            <person name="Young S.K."/>
            <person name="Zeng Q."/>
            <person name="Gargeya S."/>
            <person name="Fitzgerald M."/>
            <person name="Abouelleil A."/>
            <person name="Alvarado L."/>
            <person name="Berlin A.M."/>
            <person name="Chapman S.B."/>
            <person name="Gainer-Dewar J."/>
            <person name="Goldberg J."/>
            <person name="Gnerre S."/>
            <person name="Griggs A."/>
            <person name="Gujja S."/>
            <person name="Hansen M."/>
            <person name="Howarth C."/>
            <person name="Imamovic A."/>
            <person name="Ireland A."/>
            <person name="Larimer J."/>
            <person name="McCowan C."/>
            <person name="Murphy C."/>
            <person name="Pearson M."/>
            <person name="Poon T.W."/>
            <person name="Priest M."/>
            <person name="Roberts A."/>
            <person name="Saif S."/>
            <person name="Shea T."/>
            <person name="Sykes S."/>
            <person name="Wortman J."/>
            <person name="Nusbaum C."/>
            <person name="Birren B."/>
        </authorList>
    </citation>
    <scope>NUCLEOTIDE SEQUENCE [LARGE SCALE GENOMIC DNA]</scope>
    <source>
        <strain evidence="1 2">CIP 110549</strain>
    </source>
</reference>
<dbReference type="InterPro" id="IPR013078">
    <property type="entry name" value="His_Pase_superF_clade-1"/>
</dbReference>
<evidence type="ECO:0000313" key="1">
    <source>
        <dbReference type="EMBL" id="ESK40942.1"/>
    </source>
</evidence>
<dbReference type="Proteomes" id="UP000023785">
    <property type="component" value="Unassembled WGS sequence"/>
</dbReference>
<dbReference type="OrthoDB" id="1428641at2"/>
<dbReference type="InterPro" id="IPR029033">
    <property type="entry name" value="His_PPase_superfam"/>
</dbReference>
<dbReference type="SUPFAM" id="SSF53254">
    <property type="entry name" value="Phosphoglycerate mutase-like"/>
    <property type="match status" value="1"/>
</dbReference>
<keyword evidence="2" id="KW-1185">Reference proteome</keyword>
<evidence type="ECO:0000313" key="2">
    <source>
        <dbReference type="Proteomes" id="UP000023785"/>
    </source>
</evidence>
<accession>V2TU05</accession>